<feature type="non-terminal residue" evidence="1">
    <location>
        <position position="1"/>
    </location>
</feature>
<feature type="non-terminal residue" evidence="1">
    <location>
        <position position="228"/>
    </location>
</feature>
<dbReference type="SUPFAM" id="SSF69318">
    <property type="entry name" value="Integrin alpha N-terminal domain"/>
    <property type="match status" value="1"/>
</dbReference>
<sequence length="228" mass="25990">AVDGKDTLRFDLSRKFSRWQTKDASVEVIYLPTWITDLDSGGYFFFILQKDTVKKTRPISFSVRSLGAGSRRWFAIDAEQNIVENLKKLSAKIGKPNEEIGFLRDVDNDGVCELIGEKVYGWDGKKNSWRARPYGLPKNINHASEGLRFVDLNEDGFDDIVFSDEDHWGIHLWETRINPGLGWHPGWSYTVGKGKRSDSKAIPMISRGGFNPNNGAWFHSGHLWVQNE</sequence>
<protein>
    <recommendedName>
        <fullName evidence="2">VCBS repeat-containing protein</fullName>
    </recommendedName>
</protein>
<organism evidence="1">
    <name type="scientific">marine metagenome</name>
    <dbReference type="NCBI Taxonomy" id="408172"/>
    <lineage>
        <taxon>unclassified sequences</taxon>
        <taxon>metagenomes</taxon>
        <taxon>ecological metagenomes</taxon>
    </lineage>
</organism>
<proteinExistence type="predicted"/>
<name>A0A383EZB7_9ZZZZ</name>
<dbReference type="AlphaFoldDB" id="A0A383EZB7"/>
<evidence type="ECO:0000313" key="1">
    <source>
        <dbReference type="EMBL" id="SVE62226.1"/>
    </source>
</evidence>
<reference evidence="1" key="1">
    <citation type="submission" date="2018-05" db="EMBL/GenBank/DDBJ databases">
        <authorList>
            <person name="Lanie J.A."/>
            <person name="Ng W.-L."/>
            <person name="Kazmierczak K.M."/>
            <person name="Andrzejewski T.M."/>
            <person name="Davidsen T.M."/>
            <person name="Wayne K.J."/>
            <person name="Tettelin H."/>
            <person name="Glass J.I."/>
            <person name="Rusch D."/>
            <person name="Podicherti R."/>
            <person name="Tsui H.-C.T."/>
            <person name="Winkler M.E."/>
        </authorList>
    </citation>
    <scope>NUCLEOTIDE SEQUENCE</scope>
</reference>
<gene>
    <name evidence="1" type="ORF">METZ01_LOCUS515080</name>
</gene>
<dbReference type="InterPro" id="IPR028994">
    <property type="entry name" value="Integrin_alpha_N"/>
</dbReference>
<evidence type="ECO:0008006" key="2">
    <source>
        <dbReference type="Google" id="ProtNLM"/>
    </source>
</evidence>
<dbReference type="EMBL" id="UINC01230200">
    <property type="protein sequence ID" value="SVE62226.1"/>
    <property type="molecule type" value="Genomic_DNA"/>
</dbReference>
<accession>A0A383EZB7</accession>